<feature type="region of interest" description="Disordered" evidence="1">
    <location>
        <begin position="140"/>
        <end position="162"/>
    </location>
</feature>
<feature type="compositionally biased region" description="Polar residues" evidence="1">
    <location>
        <begin position="147"/>
        <end position="162"/>
    </location>
</feature>
<keyword evidence="3" id="KW-1185">Reference proteome</keyword>
<accession>A0ABD0JJS3</accession>
<name>A0ABD0JJS3_9CAEN</name>
<reference evidence="2 3" key="1">
    <citation type="journal article" date="2023" name="Sci. Data">
        <title>Genome assembly of the Korean intertidal mud-creeper Batillaria attramentaria.</title>
        <authorList>
            <person name="Patra A.K."/>
            <person name="Ho P.T."/>
            <person name="Jun S."/>
            <person name="Lee S.J."/>
            <person name="Kim Y."/>
            <person name="Won Y.J."/>
        </authorList>
    </citation>
    <scope>NUCLEOTIDE SEQUENCE [LARGE SCALE GENOMIC DNA]</scope>
    <source>
        <strain evidence="2">Wonlab-2016</strain>
    </source>
</reference>
<evidence type="ECO:0000313" key="2">
    <source>
        <dbReference type="EMBL" id="KAK7475204.1"/>
    </source>
</evidence>
<evidence type="ECO:0000313" key="3">
    <source>
        <dbReference type="Proteomes" id="UP001519460"/>
    </source>
</evidence>
<protein>
    <submittedName>
        <fullName evidence="2">Uncharacterized protein</fullName>
    </submittedName>
</protein>
<evidence type="ECO:0000256" key="1">
    <source>
        <dbReference type="SAM" id="MobiDB-lite"/>
    </source>
</evidence>
<comment type="caution">
    <text evidence="2">The sequence shown here is derived from an EMBL/GenBank/DDBJ whole genome shotgun (WGS) entry which is preliminary data.</text>
</comment>
<organism evidence="2 3">
    <name type="scientific">Batillaria attramentaria</name>
    <dbReference type="NCBI Taxonomy" id="370345"/>
    <lineage>
        <taxon>Eukaryota</taxon>
        <taxon>Metazoa</taxon>
        <taxon>Spiralia</taxon>
        <taxon>Lophotrochozoa</taxon>
        <taxon>Mollusca</taxon>
        <taxon>Gastropoda</taxon>
        <taxon>Caenogastropoda</taxon>
        <taxon>Sorbeoconcha</taxon>
        <taxon>Cerithioidea</taxon>
        <taxon>Batillariidae</taxon>
        <taxon>Batillaria</taxon>
    </lineage>
</organism>
<proteinExistence type="predicted"/>
<dbReference type="EMBL" id="JACVVK020000413">
    <property type="protein sequence ID" value="KAK7475204.1"/>
    <property type="molecule type" value="Genomic_DNA"/>
</dbReference>
<gene>
    <name evidence="2" type="ORF">BaRGS_00033605</name>
</gene>
<dbReference type="AlphaFoldDB" id="A0ABD0JJS3"/>
<sequence>MKLLPRSSRYDVQLCRPLAARAVFTPVMSTTHSLVRHRPLLSGTGHSLLGLLHPVTPIQLEIDSILLLYSAPSPSHTHTARNRQPVTPIQLEIDSILLLYSAPSPSHTHTARNRQPVTPIQLEIDSILLLYSAPSLSHTHTARNRQHSTSLLSSFTQSHPYS</sequence>
<dbReference type="Proteomes" id="UP001519460">
    <property type="component" value="Unassembled WGS sequence"/>
</dbReference>